<sequence length="157" mass="16292">MTDHPDETVPDTEPAEVPEDGPEAPTGRKGAFIGLAVVAAVVALGVAALVFFVLDADGPSDVVDDYFQALKDADLEGARGYMCEAERGSPSPDDAEAQAALAGLVADFEWEVVDEKINDAETEATVTVEIGGLGEAAQDTVRLVAESGDWKVCGNTP</sequence>
<evidence type="ECO:0000256" key="1">
    <source>
        <dbReference type="SAM" id="MobiDB-lite"/>
    </source>
</evidence>
<name>A0A841FBY5_9ACTN</name>
<keyword evidence="4" id="KW-1185">Reference proteome</keyword>
<dbReference type="Gene3D" id="3.10.450.50">
    <property type="match status" value="1"/>
</dbReference>
<dbReference type="RefSeq" id="WP_184787665.1">
    <property type="nucleotide sequence ID" value="NZ_BONT01000067.1"/>
</dbReference>
<keyword evidence="2" id="KW-0812">Transmembrane</keyword>
<evidence type="ECO:0000313" key="3">
    <source>
        <dbReference type="EMBL" id="MBB6034801.1"/>
    </source>
</evidence>
<protein>
    <recommendedName>
        <fullName evidence="5">DUF4878 domain-containing protein</fullName>
    </recommendedName>
</protein>
<keyword evidence="2" id="KW-0472">Membrane</keyword>
<reference evidence="3 4" key="1">
    <citation type="submission" date="2020-08" db="EMBL/GenBank/DDBJ databases">
        <title>Genomic Encyclopedia of Type Strains, Phase IV (KMG-IV): sequencing the most valuable type-strain genomes for metagenomic binning, comparative biology and taxonomic classification.</title>
        <authorList>
            <person name="Goeker M."/>
        </authorList>
    </citation>
    <scope>NUCLEOTIDE SEQUENCE [LARGE SCALE GENOMIC DNA]</scope>
    <source>
        <strain evidence="3 4">YIM 65646</strain>
    </source>
</reference>
<comment type="caution">
    <text evidence="3">The sequence shown here is derived from an EMBL/GenBank/DDBJ whole genome shotgun (WGS) entry which is preliminary data.</text>
</comment>
<evidence type="ECO:0000256" key="2">
    <source>
        <dbReference type="SAM" id="Phobius"/>
    </source>
</evidence>
<accession>A0A841FBY5</accession>
<proteinExistence type="predicted"/>
<organism evidence="3 4">
    <name type="scientific">Phytomonospora endophytica</name>
    <dbReference type="NCBI Taxonomy" id="714109"/>
    <lineage>
        <taxon>Bacteria</taxon>
        <taxon>Bacillati</taxon>
        <taxon>Actinomycetota</taxon>
        <taxon>Actinomycetes</taxon>
        <taxon>Micromonosporales</taxon>
        <taxon>Micromonosporaceae</taxon>
        <taxon>Phytomonospora</taxon>
    </lineage>
</organism>
<keyword evidence="2" id="KW-1133">Transmembrane helix</keyword>
<feature type="region of interest" description="Disordered" evidence="1">
    <location>
        <begin position="1"/>
        <end position="25"/>
    </location>
</feature>
<dbReference type="AlphaFoldDB" id="A0A841FBY5"/>
<evidence type="ECO:0000313" key="4">
    <source>
        <dbReference type="Proteomes" id="UP000548476"/>
    </source>
</evidence>
<feature type="transmembrane region" description="Helical" evidence="2">
    <location>
        <begin position="31"/>
        <end position="54"/>
    </location>
</feature>
<dbReference type="EMBL" id="JACHGT010000005">
    <property type="protein sequence ID" value="MBB6034801.1"/>
    <property type="molecule type" value="Genomic_DNA"/>
</dbReference>
<gene>
    <name evidence="3" type="ORF">HNR73_002655</name>
</gene>
<evidence type="ECO:0008006" key="5">
    <source>
        <dbReference type="Google" id="ProtNLM"/>
    </source>
</evidence>
<dbReference type="Proteomes" id="UP000548476">
    <property type="component" value="Unassembled WGS sequence"/>
</dbReference>
<feature type="compositionally biased region" description="Acidic residues" evidence="1">
    <location>
        <begin position="8"/>
        <end position="22"/>
    </location>
</feature>